<dbReference type="SUPFAM" id="SSF50630">
    <property type="entry name" value="Acid proteases"/>
    <property type="match status" value="1"/>
</dbReference>
<dbReference type="PANTHER" id="PTHR32108:SF9">
    <property type="entry name" value="REVERSE TRANSCRIPTASE RNASE H-LIKE DOMAIN-CONTAINING PROTEIN"/>
    <property type="match status" value="1"/>
</dbReference>
<feature type="region of interest" description="Disordered" evidence="1">
    <location>
        <begin position="60"/>
        <end position="85"/>
    </location>
</feature>
<dbReference type="CDD" id="cd00303">
    <property type="entry name" value="retropepsin_like"/>
    <property type="match status" value="1"/>
</dbReference>
<sequence length="1372" mass="155214">MAEEASKLRGLEARVAALETKFNFLLQFIRRLTEREEEKKKAMISKRQEEIRPALNPSKVAQTLPTPRRPAFHVPMPSRTEPRQFQPLPIPISQLVLRHRVQDLLDQGVLKFRIEGVINAIGVEKSDEVSIASTKIPWESFCPETKKQRLLTPPRARGESAEVGICGCHSGAQDYNLRSHEEIKKEIASLMMRGPIKIEPPEEYCMTIDQLRLSPYERTNFQARMERIKEDFEEFCEKKKEELGKLTPATPPEMSKPDPVVIQYATKEKVMLQTASVSTVQSSEKVPSVVIQVPQPFPYHDNKRVPWNYGMKVISTREGKPKMEEEVVGNLTSGLGGITRSGRCYTPEELEKRRKEIGKSVEDPAKTKAAEDEAADFLRIIKSSEYSVVKQLSKMPSHISVLALLLASESHRKALLKVLNEAYVPEDITGPSFKNMVTSILVINQLTFSDDELPPEGRGHVKALYISVKTNDCIVSRVLIDNGSALNVCPLSTLEKLDIDPTRVRVTSMVVRAFDGTRREVLGEIDLPVEVGPQVYNINFQVLKIDSPYNLLLGRPWLHTAGAVPSSLHQKMKLIIGNQLVTILAEEPISIYNDGEIPYIDGCASEEASFHSFEFVTIIHRVAAVEPRLSRAGIMVAREFVKAGFQPRQGLGCSNQGRTAIVTLEGNKDRYGLGYTPTRKDRQIAYEARRQRAAAKLRGEKWPEKKMVIPHIRTTFPASAMFQVDEGDVDELALLFAEDLSVNATTTEEDSTALPIRPYQYEEVDLEGILDEEDLKGYRIEEETFDRDNGEEADLPDLLPHLMISRGLETPEFEMFCEHENPESHLQRYRKKMALYTDNEILMISMFHESLPECAVTWFYQLRNIACWEDLARAFLDRYRHNLKMPPPSNVTTATAEEEYAGPMVEGLSIHTITKEEDSTTTPPTRHCQQGEEAKMWTCVPLLQRVSSSNEITRKTSNDPHVSEIDNKTNCSLDNIDNSDEEIELLLPVLTVFRIITVITPFLPPGFSRVSARKTRQPEPSRPVPTRAHHLKYSQKEGPRHISQAYLGGNVCAKILSDPLQLGPRAKTLRQEVHFSYHTQLSDRQELLRSSRNLSQKMTPWHKEHSDGLRSQGSYLANPSSPLCKACTVRKVGRQNKVLLKVPEFSHRRCHACAQSLPDSQQVDLRARAHWKEDTSMHDVELSDRQEFIGVSRNPDRKTALKRTKNTPVDSARGAISHKSKLGFPANPEPCKNRQRKLSDGTKNVKIRHRELGQICARTGTRFEKKRAGSKTHFFSRTAAFARRVFPARNKLIREPGCVGKIMTPATSWNSRFADSIPRLTGIRIGKVHKNSSDTPTSGSHNSLVRTPIRANFISLERGRRELSDDMPHDPF</sequence>
<organism evidence="2">
    <name type="scientific">Fagus sylvatica</name>
    <name type="common">Beechnut</name>
    <dbReference type="NCBI Taxonomy" id="28930"/>
    <lineage>
        <taxon>Eukaryota</taxon>
        <taxon>Viridiplantae</taxon>
        <taxon>Streptophyta</taxon>
        <taxon>Embryophyta</taxon>
        <taxon>Tracheophyta</taxon>
        <taxon>Spermatophyta</taxon>
        <taxon>Magnoliopsida</taxon>
        <taxon>eudicotyledons</taxon>
        <taxon>Gunneridae</taxon>
        <taxon>Pentapetalae</taxon>
        <taxon>rosids</taxon>
        <taxon>fabids</taxon>
        <taxon>Fagales</taxon>
        <taxon>Fagaceae</taxon>
        <taxon>Fagus</taxon>
    </lineage>
</organism>
<proteinExistence type="predicted"/>
<protein>
    <recommendedName>
        <fullName evidence="3">G-patch domain-containing protein</fullName>
    </recommendedName>
</protein>
<dbReference type="Gene3D" id="2.40.70.10">
    <property type="entry name" value="Acid Proteases"/>
    <property type="match status" value="1"/>
</dbReference>
<evidence type="ECO:0000313" key="2">
    <source>
        <dbReference type="EMBL" id="SPD17986.1"/>
    </source>
</evidence>
<accession>A0A2N9HVK8</accession>
<feature type="region of interest" description="Disordered" evidence="1">
    <location>
        <begin position="1010"/>
        <end position="1035"/>
    </location>
</feature>
<gene>
    <name evidence="2" type="ORF">FSB_LOCUS45868</name>
</gene>
<evidence type="ECO:0000256" key="1">
    <source>
        <dbReference type="SAM" id="MobiDB-lite"/>
    </source>
</evidence>
<name>A0A2N9HVK8_FAGSY</name>
<dbReference type="PANTHER" id="PTHR32108">
    <property type="entry name" value="DNA-DIRECTED RNA POLYMERASE SUBUNIT ALPHA"/>
    <property type="match status" value="1"/>
</dbReference>
<evidence type="ECO:0008006" key="3">
    <source>
        <dbReference type="Google" id="ProtNLM"/>
    </source>
</evidence>
<reference evidence="2" key="1">
    <citation type="submission" date="2018-02" db="EMBL/GenBank/DDBJ databases">
        <authorList>
            <person name="Cohen D.B."/>
            <person name="Kent A.D."/>
        </authorList>
    </citation>
    <scope>NUCLEOTIDE SEQUENCE</scope>
</reference>
<dbReference type="InterPro" id="IPR021109">
    <property type="entry name" value="Peptidase_aspartic_dom_sf"/>
</dbReference>
<dbReference type="EMBL" id="OIVN01004546">
    <property type="protein sequence ID" value="SPD17986.1"/>
    <property type="molecule type" value="Genomic_DNA"/>
</dbReference>